<keyword evidence="1" id="KW-0472">Membrane</keyword>
<feature type="transmembrane region" description="Helical" evidence="1">
    <location>
        <begin position="124"/>
        <end position="141"/>
    </location>
</feature>
<dbReference type="Proteomes" id="UP000698963">
    <property type="component" value="Unassembled WGS sequence"/>
</dbReference>
<feature type="transmembrane region" description="Helical" evidence="1">
    <location>
        <begin position="424"/>
        <end position="450"/>
    </location>
</feature>
<feature type="transmembrane region" description="Helical" evidence="1">
    <location>
        <begin position="198"/>
        <end position="219"/>
    </location>
</feature>
<feature type="domain" description="DUF112" evidence="2">
    <location>
        <begin position="19"/>
        <end position="444"/>
    </location>
</feature>
<dbReference type="PANTHER" id="PTHR35342">
    <property type="entry name" value="TRICARBOXYLIC TRANSPORT PROTEIN"/>
    <property type="match status" value="1"/>
</dbReference>
<protein>
    <submittedName>
        <fullName evidence="3">Tripartite tricarboxylate transporter permease</fullName>
    </submittedName>
</protein>
<feature type="transmembrane region" description="Helical" evidence="1">
    <location>
        <begin position="393"/>
        <end position="412"/>
    </location>
</feature>
<organism evidence="3 4">
    <name type="scientific">Mailhella massiliensis</name>
    <dbReference type="NCBI Taxonomy" id="1903261"/>
    <lineage>
        <taxon>Bacteria</taxon>
        <taxon>Pseudomonadati</taxon>
        <taxon>Thermodesulfobacteriota</taxon>
        <taxon>Desulfovibrionia</taxon>
        <taxon>Desulfovibrionales</taxon>
        <taxon>Desulfovibrionaceae</taxon>
        <taxon>Mailhella</taxon>
    </lineage>
</organism>
<feature type="transmembrane region" description="Helical" evidence="1">
    <location>
        <begin position="361"/>
        <end position="387"/>
    </location>
</feature>
<feature type="transmembrane region" description="Helical" evidence="1">
    <location>
        <begin position="330"/>
        <end position="349"/>
    </location>
</feature>
<keyword evidence="1" id="KW-1133">Transmembrane helix</keyword>
<feature type="transmembrane region" description="Helical" evidence="1">
    <location>
        <begin position="148"/>
        <end position="178"/>
    </location>
</feature>
<reference evidence="3" key="1">
    <citation type="journal article" date="2021" name="PeerJ">
        <title>Extensive microbial diversity within the chicken gut microbiome revealed by metagenomics and culture.</title>
        <authorList>
            <person name="Gilroy R."/>
            <person name="Ravi A."/>
            <person name="Getino M."/>
            <person name="Pursley I."/>
            <person name="Horton D.L."/>
            <person name="Alikhan N.F."/>
            <person name="Baker D."/>
            <person name="Gharbi K."/>
            <person name="Hall N."/>
            <person name="Watson M."/>
            <person name="Adriaenssens E.M."/>
            <person name="Foster-Nyarko E."/>
            <person name="Jarju S."/>
            <person name="Secka A."/>
            <person name="Antonio M."/>
            <person name="Oren A."/>
            <person name="Chaudhuri R.R."/>
            <person name="La Ragione R."/>
            <person name="Hildebrand F."/>
            <person name="Pallen M.J."/>
        </authorList>
    </citation>
    <scope>NUCLEOTIDE SEQUENCE</scope>
    <source>
        <strain evidence="3">ChiGjej2B2-19336</strain>
    </source>
</reference>
<dbReference type="Pfam" id="PF01970">
    <property type="entry name" value="TctA"/>
    <property type="match status" value="1"/>
</dbReference>
<comment type="caution">
    <text evidence="3">The sequence shown here is derived from an EMBL/GenBank/DDBJ whole genome shotgun (WGS) entry which is preliminary data.</text>
</comment>
<gene>
    <name evidence="3" type="ORF">K8W16_02355</name>
</gene>
<reference evidence="3" key="2">
    <citation type="submission" date="2021-09" db="EMBL/GenBank/DDBJ databases">
        <authorList>
            <person name="Gilroy R."/>
        </authorList>
    </citation>
    <scope>NUCLEOTIDE SEQUENCE</scope>
    <source>
        <strain evidence="3">ChiGjej2B2-19336</strain>
    </source>
</reference>
<dbReference type="EMBL" id="DYZA01000041">
    <property type="protein sequence ID" value="HJD96474.1"/>
    <property type="molecule type" value="Genomic_DNA"/>
</dbReference>
<dbReference type="PANTHER" id="PTHR35342:SF5">
    <property type="entry name" value="TRICARBOXYLIC TRANSPORT PROTEIN"/>
    <property type="match status" value="1"/>
</dbReference>
<evidence type="ECO:0000256" key="1">
    <source>
        <dbReference type="SAM" id="Phobius"/>
    </source>
</evidence>
<feature type="transmembrane region" description="Helical" evidence="1">
    <location>
        <begin position="470"/>
        <end position="493"/>
    </location>
</feature>
<keyword evidence="1" id="KW-0812">Transmembrane</keyword>
<evidence type="ECO:0000313" key="3">
    <source>
        <dbReference type="EMBL" id="HJD96474.1"/>
    </source>
</evidence>
<accession>A0A921AUR4</accession>
<feature type="transmembrane region" description="Helical" evidence="1">
    <location>
        <begin position="18"/>
        <end position="37"/>
    </location>
</feature>
<proteinExistence type="predicted"/>
<dbReference type="InterPro" id="IPR002823">
    <property type="entry name" value="DUF112_TM"/>
</dbReference>
<evidence type="ECO:0000313" key="4">
    <source>
        <dbReference type="Proteomes" id="UP000698963"/>
    </source>
</evidence>
<feature type="transmembrane region" description="Helical" evidence="1">
    <location>
        <begin position="44"/>
        <end position="65"/>
    </location>
</feature>
<dbReference type="RefSeq" id="WP_304120825.1">
    <property type="nucleotide sequence ID" value="NZ_DYZA01000041.1"/>
</dbReference>
<dbReference type="AlphaFoldDB" id="A0A921AUR4"/>
<name>A0A921AUR4_9BACT</name>
<evidence type="ECO:0000259" key="2">
    <source>
        <dbReference type="Pfam" id="PF01970"/>
    </source>
</evidence>
<sequence length="504" mass="54334">MFESLMTALGMVLDWQNFFWSLFGVTFGIIMGAIPGLSDTMAIVLLLPFTYYLGPIPSIAMLMGLSKGGNFGGSIPAILFNIPGTPQAMITTFDGYPLAKQGKSGKALKTALFASVTADTASDLVLIFLAAPVAMIALRIGPPEYSMILFFSLIIISLAASGSPCRGLISTGIGLLLATVGCDPETGTPRFNFGFIELADGISIMPMAIGLLAFSEVLLQAERWYKERNRARAEEIRLSRPGTDDDRLTPAEMKQCLPTIARSTLIGSFIGIVPGIGTTVGAYLSYIWSRKKSPYPEKFGNGALEGIAASEAGNNAVNGPNLVPLLTLGIPGNLAAALILGGFMIKGLVPGPQFMESNAPMLYALFAVLLISNLYTLIVGGIFVHYARKLTNIPKTVLFSCVMLFSFLGSYVNNSSLFDVAVMFVFGLAGYLFTKLRLSLPTMIVAFFLGSLLEHKIRQSLTISRGDWTIFIDRPIACCFFAMTVFITLFYIVRLTRGRKAVKP</sequence>
<feature type="transmembrane region" description="Helical" evidence="1">
    <location>
        <begin position="264"/>
        <end position="288"/>
    </location>
</feature>